<reference evidence="8 9" key="1">
    <citation type="submission" date="2019-12" db="EMBL/GenBank/DDBJ databases">
        <title>Genomic-based taxomic classification of the family Erythrobacteraceae.</title>
        <authorList>
            <person name="Xu L."/>
        </authorList>
    </citation>
    <scope>NUCLEOTIDE SEQUENCE [LARGE SCALE GENOMIC DNA]</scope>
    <source>
        <strain evidence="8 9">H32</strain>
    </source>
</reference>
<keyword evidence="2 4" id="KW-0479">Metal-binding</keyword>
<dbReference type="Pfam" id="PF00034">
    <property type="entry name" value="Cytochrom_C"/>
    <property type="match status" value="1"/>
</dbReference>
<feature type="region of interest" description="Disordered" evidence="5">
    <location>
        <begin position="226"/>
        <end position="252"/>
    </location>
</feature>
<dbReference type="PANTHER" id="PTHR33751:SF11">
    <property type="entry name" value="BLL4483 PROTEIN"/>
    <property type="match status" value="1"/>
</dbReference>
<evidence type="ECO:0000313" key="9">
    <source>
        <dbReference type="Proteomes" id="UP000444401"/>
    </source>
</evidence>
<keyword evidence="6" id="KW-0732">Signal</keyword>
<gene>
    <name evidence="8" type="ORF">GRI72_01305</name>
</gene>
<dbReference type="Gene3D" id="1.10.760.10">
    <property type="entry name" value="Cytochrome c-like domain"/>
    <property type="match status" value="2"/>
</dbReference>
<dbReference type="PANTHER" id="PTHR33751">
    <property type="entry name" value="CBB3-TYPE CYTOCHROME C OXIDASE SUBUNIT FIXP"/>
    <property type="match status" value="1"/>
</dbReference>
<keyword evidence="9" id="KW-1185">Reference proteome</keyword>
<evidence type="ECO:0000256" key="5">
    <source>
        <dbReference type="SAM" id="MobiDB-lite"/>
    </source>
</evidence>
<dbReference type="EMBL" id="WTYO01000001">
    <property type="protein sequence ID" value="MXO67468.1"/>
    <property type="molecule type" value="Genomic_DNA"/>
</dbReference>
<evidence type="ECO:0000256" key="1">
    <source>
        <dbReference type="ARBA" id="ARBA00022617"/>
    </source>
</evidence>
<feature type="compositionally biased region" description="Basic residues" evidence="5">
    <location>
        <begin position="242"/>
        <end position="252"/>
    </location>
</feature>
<proteinExistence type="predicted"/>
<name>A0ABW9UUJ4_9SPHN</name>
<comment type="caution">
    <text evidence="8">The sequence shown here is derived from an EMBL/GenBank/DDBJ whole genome shotgun (WGS) entry which is preliminary data.</text>
</comment>
<dbReference type="InterPro" id="IPR036909">
    <property type="entry name" value="Cyt_c-like_dom_sf"/>
</dbReference>
<evidence type="ECO:0000256" key="4">
    <source>
        <dbReference type="PROSITE-ProRule" id="PRU00433"/>
    </source>
</evidence>
<organism evidence="8 9">
    <name type="scientific">Pelagerythrobacter marinus</name>
    <dbReference type="NCBI Taxonomy" id="538382"/>
    <lineage>
        <taxon>Bacteria</taxon>
        <taxon>Pseudomonadati</taxon>
        <taxon>Pseudomonadota</taxon>
        <taxon>Alphaproteobacteria</taxon>
        <taxon>Sphingomonadales</taxon>
        <taxon>Erythrobacteraceae</taxon>
        <taxon>Pelagerythrobacter</taxon>
    </lineage>
</organism>
<dbReference type="SUPFAM" id="SSF46626">
    <property type="entry name" value="Cytochrome c"/>
    <property type="match status" value="2"/>
</dbReference>
<dbReference type="InterPro" id="IPR050597">
    <property type="entry name" value="Cytochrome_c_Oxidase_Subunit"/>
</dbReference>
<feature type="chain" id="PRO_5046875254" evidence="6">
    <location>
        <begin position="24"/>
        <end position="252"/>
    </location>
</feature>
<evidence type="ECO:0000259" key="7">
    <source>
        <dbReference type="PROSITE" id="PS51007"/>
    </source>
</evidence>
<dbReference type="Proteomes" id="UP000444401">
    <property type="component" value="Unassembled WGS sequence"/>
</dbReference>
<evidence type="ECO:0000256" key="6">
    <source>
        <dbReference type="SAM" id="SignalP"/>
    </source>
</evidence>
<feature type="signal peptide" evidence="6">
    <location>
        <begin position="1"/>
        <end position="23"/>
    </location>
</feature>
<evidence type="ECO:0000256" key="3">
    <source>
        <dbReference type="ARBA" id="ARBA00023004"/>
    </source>
</evidence>
<feature type="domain" description="Cytochrome c" evidence="7">
    <location>
        <begin position="34"/>
        <end position="121"/>
    </location>
</feature>
<keyword evidence="1 4" id="KW-0349">Heme</keyword>
<dbReference type="InterPro" id="IPR009056">
    <property type="entry name" value="Cyt_c-like_dom"/>
</dbReference>
<sequence>MVFTQNRGFARSILIPAAAVALAGCDNGTPPPSAFEASGEVLALSGGAAGPAGACVTCHGLDGGGDGALTPRLAGLDAGYIVRQLEFYDAGLRRDPHMQWIAGSLDNDARVMLGEYYAALPPPGAESADAADPAPAAACAPPIVALYHRGDPARGLPSCASCHGDDGRGRGHGNPPLAGQPARYLERQLRHWRDGKRYGDPQGVMTAISRRLDESEMAALSDYSARLTGGRNRPGLRAACPRTHRPGPRNGA</sequence>
<dbReference type="PROSITE" id="PS51257">
    <property type="entry name" value="PROKAR_LIPOPROTEIN"/>
    <property type="match status" value="1"/>
</dbReference>
<dbReference type="PROSITE" id="PS51007">
    <property type="entry name" value="CYTC"/>
    <property type="match status" value="2"/>
</dbReference>
<evidence type="ECO:0000313" key="8">
    <source>
        <dbReference type="EMBL" id="MXO67468.1"/>
    </source>
</evidence>
<accession>A0ABW9UUJ4</accession>
<feature type="domain" description="Cytochrome c" evidence="7">
    <location>
        <begin position="145"/>
        <end position="228"/>
    </location>
</feature>
<evidence type="ECO:0000256" key="2">
    <source>
        <dbReference type="ARBA" id="ARBA00022723"/>
    </source>
</evidence>
<keyword evidence="3 4" id="KW-0408">Iron</keyword>
<protein>
    <submittedName>
        <fullName evidence="8">C-type cytochrome</fullName>
    </submittedName>
</protein>